<evidence type="ECO:0000313" key="2">
    <source>
        <dbReference type="Proteomes" id="UP000053105"/>
    </source>
</evidence>
<dbReference type="Proteomes" id="UP000053105">
    <property type="component" value="Unassembled WGS sequence"/>
</dbReference>
<gene>
    <name evidence="1" type="ORF">WN51_04093</name>
</gene>
<dbReference type="AlphaFoldDB" id="A0A0M8ZQ26"/>
<accession>A0A0M8ZQ26</accession>
<dbReference type="EMBL" id="KQ435922">
    <property type="protein sequence ID" value="KOX68607.1"/>
    <property type="molecule type" value="Genomic_DNA"/>
</dbReference>
<protein>
    <submittedName>
        <fullName evidence="1">Uncharacterized protein</fullName>
    </submittedName>
</protein>
<proteinExistence type="predicted"/>
<keyword evidence="2" id="KW-1185">Reference proteome</keyword>
<sequence>MKFQSMLTDILIFSTLKGYKLFNLELNVCKDFGKYQADYNCFEQTFLQFEKQWFLDVKQNKENMQSTKTFNAMFAHVVLKYRDFPRYMKVGDNVAKSFAANKYTRLLEYVIRRKKSEVFESGYLDKQVPGSATESLVCIALENGCEPRSKQRYWKFITYFPISIWNVFSPENLGHMATLSSKQETNKALDRGLMHGANFPEHNQKPESPIKIQISEFWYLRPNLPDNLVCLICQTDNIKFRNVLSLYHNNSLLGYDGAFANNSRNKRYFEEQKTHRRRNQNKRVDTERLFMSSENRFWCFGPRSGVSDGTVKSRKDEGFLSF</sequence>
<evidence type="ECO:0000313" key="1">
    <source>
        <dbReference type="EMBL" id="KOX68607.1"/>
    </source>
</evidence>
<name>A0A0M8ZQ26_9HYME</name>
<organism evidence="1 2">
    <name type="scientific">Melipona quadrifasciata</name>
    <dbReference type="NCBI Taxonomy" id="166423"/>
    <lineage>
        <taxon>Eukaryota</taxon>
        <taxon>Metazoa</taxon>
        <taxon>Ecdysozoa</taxon>
        <taxon>Arthropoda</taxon>
        <taxon>Hexapoda</taxon>
        <taxon>Insecta</taxon>
        <taxon>Pterygota</taxon>
        <taxon>Neoptera</taxon>
        <taxon>Endopterygota</taxon>
        <taxon>Hymenoptera</taxon>
        <taxon>Apocrita</taxon>
        <taxon>Aculeata</taxon>
        <taxon>Apoidea</taxon>
        <taxon>Anthophila</taxon>
        <taxon>Apidae</taxon>
        <taxon>Melipona</taxon>
    </lineage>
</organism>
<reference evidence="1 2" key="1">
    <citation type="submission" date="2015-07" db="EMBL/GenBank/DDBJ databases">
        <title>The genome of Melipona quadrifasciata.</title>
        <authorList>
            <person name="Pan H."/>
            <person name="Kapheim K."/>
        </authorList>
    </citation>
    <scope>NUCLEOTIDE SEQUENCE [LARGE SCALE GENOMIC DNA]</scope>
    <source>
        <strain evidence="1">0111107301</strain>
        <tissue evidence="1">Whole body</tissue>
    </source>
</reference>